<dbReference type="EMBL" id="AHAM01000098">
    <property type="protein sequence ID" value="EHK56810.1"/>
    <property type="molecule type" value="Genomic_DNA"/>
</dbReference>
<dbReference type="InterPro" id="IPR036278">
    <property type="entry name" value="Sialidase_sf"/>
</dbReference>
<organism evidence="2 3">
    <name type="scientific">Mesorhizobium alhagi CCNWXJ12-2</name>
    <dbReference type="NCBI Taxonomy" id="1107882"/>
    <lineage>
        <taxon>Bacteria</taxon>
        <taxon>Pseudomonadati</taxon>
        <taxon>Pseudomonadota</taxon>
        <taxon>Alphaproteobacteria</taxon>
        <taxon>Hyphomicrobiales</taxon>
        <taxon>Phyllobacteriaceae</taxon>
        <taxon>Allomesorhizobium</taxon>
    </lineage>
</organism>
<accession>H0HR30</accession>
<dbReference type="Proteomes" id="UP000003250">
    <property type="component" value="Unassembled WGS sequence"/>
</dbReference>
<dbReference type="PATRIC" id="fig|1107882.3.peg.2556"/>
<feature type="domain" description="Peptidase S74" evidence="1">
    <location>
        <begin position="794"/>
        <end position="897"/>
    </location>
</feature>
<dbReference type="PROSITE" id="PS51688">
    <property type="entry name" value="ICA"/>
    <property type="match status" value="1"/>
</dbReference>
<proteinExistence type="predicted"/>
<evidence type="ECO:0000259" key="1">
    <source>
        <dbReference type="PROSITE" id="PS51688"/>
    </source>
</evidence>
<gene>
    <name evidence="2" type="ORF">MAXJ12_13066</name>
</gene>
<dbReference type="AlphaFoldDB" id="H0HR30"/>
<dbReference type="Pfam" id="PF13884">
    <property type="entry name" value="Peptidase_S74"/>
    <property type="match status" value="1"/>
</dbReference>
<evidence type="ECO:0000313" key="2">
    <source>
        <dbReference type="EMBL" id="EHK56810.1"/>
    </source>
</evidence>
<dbReference type="CDD" id="cd15482">
    <property type="entry name" value="Sialidase_non-viral"/>
    <property type="match status" value="1"/>
</dbReference>
<dbReference type="SUPFAM" id="SSF50939">
    <property type="entry name" value="Sialidases"/>
    <property type="match status" value="1"/>
</dbReference>
<protein>
    <recommendedName>
        <fullName evidence="1">Peptidase S74 domain-containing protein</fullName>
    </recommendedName>
</protein>
<keyword evidence="3" id="KW-1185">Reference proteome</keyword>
<dbReference type="RefSeq" id="WP_008836240.1">
    <property type="nucleotide sequence ID" value="NZ_AHAM01000098.1"/>
</dbReference>
<dbReference type="OrthoDB" id="7779280at2"/>
<reference evidence="2 3" key="1">
    <citation type="journal article" date="2012" name="J. Bacteriol.">
        <title>Draft Genome Sequence of Mesorhizobium alhagi CCNWXJ12-2T, a Novel Salt-Resistant Species Isolated from the Desert of Northwestern China.</title>
        <authorList>
            <person name="Zhou M."/>
            <person name="Chen W."/>
            <person name="Chen H."/>
            <person name="Wei G."/>
        </authorList>
    </citation>
    <scope>NUCLEOTIDE SEQUENCE [LARGE SCALE GENOMIC DNA]</scope>
    <source>
        <strain evidence="2 3">CCNWXJ12-2</strain>
    </source>
</reference>
<name>H0HR30_9HYPH</name>
<sequence length="897" mass="93940">MSLFTKLGTEINAPVTSAGVPRGANMFDEMVWKTEIESVVTAFTSNGGLIYATKAQLDADLAHGANSSAWVIGDSTVANNGIYRKSGVSGAGSWSRVGDLPYSFIRAFDAGAGTPNAIVATTPIPIPAADGGALITLNIFEANTASPVTVALNGGPARTIKTNSGNDVSVGGLTAGMVVAGYVSGSTFRLLSDQASAAIQAAAEAAAALSQAWAEGTLPGGPGTLSSKEWAQLAETTFETNAAAVIPSVQRFAVGAAVQSVDTGIAGLVGAAVRVFIDGVYQFSNTWGIAAGVITPVGGTWPGDGLVENMEVIIDATSAIAFNVPSDESVSRQKIEPELLEDLSGFSTDTPFGRAGLRVLLGLENDAHYGFNNGILDAGGGKWVFVYRRAPNHTVVNGSEIRAVDTYDKGATLENDRLIFTDASYDTRNFVSRVMANGRLGIIASRRAAGTLVYTNPIFIYSDDDGSTWSSAAVTSAPGGTPVNFHGNLIDYPTSVGGDDAEGFIAYTYGGVAGTVDAFRTTDNGATWSWSPSIATSPMTMTELSVSRLGTQDKWIMFARPSGAIGDPGQAWVSANPLSFGASGSAGVEAAGNPPMTIYDDETGKFWYSVVARRDRGWQRGVTVGIENVLLMCSADADALYAAGGDMSALGVDWSIVCYLPDWASGYFFPYKIDGKWYAGFVCGEDAVDHTYSKLCLIGDFTSTGVDKLNFAQMMAWSAVGTRAIYRQGLQAGFGATPPSEVGYLTVGVASTSTGIVSETTSAAAREHWRILNANGLVGSVTTAASATTFNTTSDGQLKVSRQDLTVELDIDAIVDALQPQAFDWLDQKGNPTGERGYGLIAQDVHTVVPSAVKVGRGKPGDQDYDPWGMDYSKLVIFLLAKMKLMDERLKNIEGGQ</sequence>
<dbReference type="InterPro" id="IPR030392">
    <property type="entry name" value="S74_ICA"/>
</dbReference>
<dbReference type="Gene3D" id="2.120.10.10">
    <property type="match status" value="1"/>
</dbReference>
<evidence type="ECO:0000313" key="3">
    <source>
        <dbReference type="Proteomes" id="UP000003250"/>
    </source>
</evidence>